<comment type="similarity">
    <text evidence="1">Belongs to the TMA16 family.</text>
</comment>
<sequence>MAPSKTGKSSASKPAKKEKVFHPESRKAAQLNRRSLRKEKMGSLASNRKQKHHSLADIYKFFYSAIPEEGVLSLTELHDLIANVWLKRLDNELEEERTLRRKGRPKSVKEAKLEELKLREEDEYRTGFEVIDLTNPANVDLFRKWDQKQVAYIDLLRFIRITSTNPESVVVSRPGKHASIVKAATEQQGHMDVDQSMEHPITPPIIATEPPQRFASTIMAMDEPIS</sequence>
<evidence type="ECO:0000256" key="2">
    <source>
        <dbReference type="SAM" id="MobiDB-lite"/>
    </source>
</evidence>
<evidence type="ECO:0000256" key="1">
    <source>
        <dbReference type="ARBA" id="ARBA00034127"/>
    </source>
</evidence>
<accession>A0AAW0EB83</accession>
<reference evidence="3 4" key="1">
    <citation type="submission" date="2024-01" db="EMBL/GenBank/DDBJ databases">
        <title>A draft genome for a cacao thread blight-causing isolate of Paramarasmius palmivorus.</title>
        <authorList>
            <person name="Baruah I.K."/>
            <person name="Bukari Y."/>
            <person name="Amoako-Attah I."/>
            <person name="Meinhardt L.W."/>
            <person name="Bailey B.A."/>
            <person name="Cohen S.P."/>
        </authorList>
    </citation>
    <scope>NUCLEOTIDE SEQUENCE [LARGE SCALE GENOMIC DNA]</scope>
    <source>
        <strain evidence="3 4">GH-12</strain>
    </source>
</reference>
<dbReference type="Proteomes" id="UP001383192">
    <property type="component" value="Unassembled WGS sequence"/>
</dbReference>
<dbReference type="InterPro" id="IPR038356">
    <property type="entry name" value="Tma16_sf"/>
</dbReference>
<feature type="compositionally biased region" description="Low complexity" evidence="2">
    <location>
        <begin position="1"/>
        <end position="13"/>
    </location>
</feature>
<evidence type="ECO:0000313" key="4">
    <source>
        <dbReference type="Proteomes" id="UP001383192"/>
    </source>
</evidence>
<comment type="caution">
    <text evidence="3">The sequence shown here is derived from an EMBL/GenBank/DDBJ whole genome shotgun (WGS) entry which is preliminary data.</text>
</comment>
<dbReference type="EMBL" id="JAYKXP010000002">
    <property type="protein sequence ID" value="KAK7060911.1"/>
    <property type="molecule type" value="Genomic_DNA"/>
</dbReference>
<dbReference type="PANTHER" id="PTHR13349">
    <property type="entry name" value="TRANSLATION MACHINERY-ASSOCIATED PROTEIN 16"/>
    <property type="match status" value="1"/>
</dbReference>
<keyword evidence="4" id="KW-1185">Reference proteome</keyword>
<evidence type="ECO:0000313" key="3">
    <source>
        <dbReference type="EMBL" id="KAK7060911.1"/>
    </source>
</evidence>
<proteinExistence type="inferred from homology"/>
<dbReference type="Pfam" id="PF11176">
    <property type="entry name" value="Tma16"/>
    <property type="match status" value="1"/>
</dbReference>
<protein>
    <submittedName>
        <fullName evidence="3">Translation machinery-associated protein 16</fullName>
    </submittedName>
</protein>
<feature type="region of interest" description="Disordered" evidence="2">
    <location>
        <begin position="1"/>
        <end position="49"/>
    </location>
</feature>
<dbReference type="GO" id="GO:0005634">
    <property type="term" value="C:nucleus"/>
    <property type="evidence" value="ECO:0007669"/>
    <property type="project" value="TreeGrafter"/>
</dbReference>
<feature type="compositionally biased region" description="Basic and acidic residues" evidence="2">
    <location>
        <begin position="15"/>
        <end position="27"/>
    </location>
</feature>
<organism evidence="3 4">
    <name type="scientific">Paramarasmius palmivorus</name>
    <dbReference type="NCBI Taxonomy" id="297713"/>
    <lineage>
        <taxon>Eukaryota</taxon>
        <taxon>Fungi</taxon>
        <taxon>Dikarya</taxon>
        <taxon>Basidiomycota</taxon>
        <taxon>Agaricomycotina</taxon>
        <taxon>Agaricomycetes</taxon>
        <taxon>Agaricomycetidae</taxon>
        <taxon>Agaricales</taxon>
        <taxon>Marasmiineae</taxon>
        <taxon>Marasmiaceae</taxon>
        <taxon>Paramarasmius</taxon>
    </lineage>
</organism>
<dbReference type="AlphaFoldDB" id="A0AAW0EB83"/>
<gene>
    <name evidence="3" type="primary">TMA16</name>
    <name evidence="3" type="ORF">VNI00_000644</name>
</gene>
<name>A0AAW0EB83_9AGAR</name>
<dbReference type="PANTHER" id="PTHR13349:SF2">
    <property type="entry name" value="TRANSLATION MACHINERY-ASSOCIATED PROTEIN 16"/>
    <property type="match status" value="1"/>
</dbReference>
<dbReference type="Gene3D" id="1.20.1440.170">
    <property type="entry name" value="Translation machinery-associated protein 16-like"/>
    <property type="match status" value="1"/>
</dbReference>
<dbReference type="InterPro" id="IPR021346">
    <property type="entry name" value="Tma16"/>
</dbReference>